<accession>A0A8X6TF24</accession>
<organism evidence="1 2">
    <name type="scientific">Nephila pilipes</name>
    <name type="common">Giant wood spider</name>
    <name type="synonym">Nephila maculata</name>
    <dbReference type="NCBI Taxonomy" id="299642"/>
    <lineage>
        <taxon>Eukaryota</taxon>
        <taxon>Metazoa</taxon>
        <taxon>Ecdysozoa</taxon>
        <taxon>Arthropoda</taxon>
        <taxon>Chelicerata</taxon>
        <taxon>Arachnida</taxon>
        <taxon>Araneae</taxon>
        <taxon>Araneomorphae</taxon>
        <taxon>Entelegynae</taxon>
        <taxon>Araneoidea</taxon>
        <taxon>Nephilidae</taxon>
        <taxon>Nephila</taxon>
    </lineage>
</organism>
<keyword evidence="2" id="KW-1185">Reference proteome</keyword>
<protein>
    <submittedName>
        <fullName evidence="1">Uncharacterized protein</fullName>
    </submittedName>
</protein>
<dbReference type="Proteomes" id="UP000887013">
    <property type="component" value="Unassembled WGS sequence"/>
</dbReference>
<sequence>MGITLWSTFYPNHRSRTPFPQCYLIFNLKSMLGIQRIQTTPCYRSSNGTEEWFHCFLKQALRCYEIKWSESLPVRLLCLRTCNKKDLTVLPGEMFEHPSSAPTDLDECLLILR</sequence>
<name>A0A8X6TF24_NEPPI</name>
<evidence type="ECO:0000313" key="2">
    <source>
        <dbReference type="Proteomes" id="UP000887013"/>
    </source>
</evidence>
<evidence type="ECO:0000313" key="1">
    <source>
        <dbReference type="EMBL" id="GFT02241.1"/>
    </source>
</evidence>
<gene>
    <name evidence="1" type="ORF">NPIL_491691</name>
</gene>
<proteinExistence type="predicted"/>
<dbReference type="AlphaFoldDB" id="A0A8X6TF24"/>
<comment type="caution">
    <text evidence="1">The sequence shown here is derived from an EMBL/GenBank/DDBJ whole genome shotgun (WGS) entry which is preliminary data.</text>
</comment>
<dbReference type="EMBL" id="BMAW01102011">
    <property type="protein sequence ID" value="GFT02241.1"/>
    <property type="molecule type" value="Genomic_DNA"/>
</dbReference>
<reference evidence="1" key="1">
    <citation type="submission" date="2020-08" db="EMBL/GenBank/DDBJ databases">
        <title>Multicomponent nature underlies the extraordinary mechanical properties of spider dragline silk.</title>
        <authorList>
            <person name="Kono N."/>
            <person name="Nakamura H."/>
            <person name="Mori M."/>
            <person name="Yoshida Y."/>
            <person name="Ohtoshi R."/>
            <person name="Malay A.D."/>
            <person name="Moran D.A.P."/>
            <person name="Tomita M."/>
            <person name="Numata K."/>
            <person name="Arakawa K."/>
        </authorList>
    </citation>
    <scope>NUCLEOTIDE SEQUENCE</scope>
</reference>